<dbReference type="PANTHER" id="PTHR43712:SF16">
    <property type="entry name" value="O-METHYLTRANSFERASE ELCB"/>
    <property type="match status" value="1"/>
</dbReference>
<name>A0A1B5KVM4_USTVR</name>
<dbReference type="SUPFAM" id="SSF53335">
    <property type="entry name" value="S-adenosyl-L-methionine-dependent methyltransferases"/>
    <property type="match status" value="1"/>
</dbReference>
<dbReference type="Pfam" id="PF00891">
    <property type="entry name" value="Methyltransf_2"/>
    <property type="match status" value="1"/>
</dbReference>
<keyword evidence="1" id="KW-0489">Methyltransferase</keyword>
<feature type="domain" description="O-methyltransferase C-terminal" evidence="4">
    <location>
        <begin position="30"/>
        <end position="159"/>
    </location>
</feature>
<dbReference type="GO" id="GO:0008171">
    <property type="term" value="F:O-methyltransferase activity"/>
    <property type="evidence" value="ECO:0007669"/>
    <property type="project" value="InterPro"/>
</dbReference>
<evidence type="ECO:0000313" key="6">
    <source>
        <dbReference type="Proteomes" id="UP000054053"/>
    </source>
</evidence>
<sequence length="166" mass="18893">MASLTGGEGYQISYFVDNHDFSEVNERGGTFVDIGGSHGFVCVDLAKKWTKMKFVVQDLPKTVNSAPRPICEDASVAERIRFEAHDFFREQPVKNADVYFFRWILHNYSTPYAIKLLKNLVPALKPGARVVINDHCLREPGSENPWDEKLIRSMDLIMLSLLNACR</sequence>
<keyword evidence="3" id="KW-0949">S-adenosyl-L-methionine</keyword>
<dbReference type="Gene3D" id="3.40.50.150">
    <property type="entry name" value="Vaccinia Virus protein VP39"/>
    <property type="match status" value="1"/>
</dbReference>
<protein>
    <recommendedName>
        <fullName evidence="4">O-methyltransferase C-terminal domain-containing protein</fullName>
    </recommendedName>
</protein>
<dbReference type="PANTHER" id="PTHR43712">
    <property type="entry name" value="PUTATIVE (AFU_ORTHOLOGUE AFUA_4G14580)-RELATED"/>
    <property type="match status" value="1"/>
</dbReference>
<organism evidence="5 6">
    <name type="scientific">Ustilaginoidea virens</name>
    <name type="common">Rice false smut fungus</name>
    <name type="synonym">Villosiclava virens</name>
    <dbReference type="NCBI Taxonomy" id="1159556"/>
    <lineage>
        <taxon>Eukaryota</taxon>
        <taxon>Fungi</taxon>
        <taxon>Dikarya</taxon>
        <taxon>Ascomycota</taxon>
        <taxon>Pezizomycotina</taxon>
        <taxon>Sordariomycetes</taxon>
        <taxon>Hypocreomycetidae</taxon>
        <taxon>Hypocreales</taxon>
        <taxon>Clavicipitaceae</taxon>
        <taxon>Ustilaginoidea</taxon>
    </lineage>
</organism>
<dbReference type="PROSITE" id="PS51683">
    <property type="entry name" value="SAM_OMT_II"/>
    <property type="match status" value="1"/>
</dbReference>
<dbReference type="InterPro" id="IPR029063">
    <property type="entry name" value="SAM-dependent_MTases_sf"/>
</dbReference>
<dbReference type="InterPro" id="IPR001077">
    <property type="entry name" value="COMT_C"/>
</dbReference>
<evidence type="ECO:0000259" key="4">
    <source>
        <dbReference type="Pfam" id="PF00891"/>
    </source>
</evidence>
<keyword evidence="2" id="KW-0808">Transferase</keyword>
<dbReference type="GO" id="GO:0032259">
    <property type="term" value="P:methylation"/>
    <property type="evidence" value="ECO:0007669"/>
    <property type="project" value="UniProtKB-KW"/>
</dbReference>
<proteinExistence type="predicted"/>
<dbReference type="EMBL" id="BBTG02000033">
    <property type="protein sequence ID" value="GAO15063.1"/>
    <property type="molecule type" value="Genomic_DNA"/>
</dbReference>
<evidence type="ECO:0000313" key="5">
    <source>
        <dbReference type="EMBL" id="GAO15063.1"/>
    </source>
</evidence>
<evidence type="ECO:0000256" key="3">
    <source>
        <dbReference type="ARBA" id="ARBA00022691"/>
    </source>
</evidence>
<dbReference type="Proteomes" id="UP000054053">
    <property type="component" value="Unassembled WGS sequence"/>
</dbReference>
<evidence type="ECO:0000256" key="1">
    <source>
        <dbReference type="ARBA" id="ARBA00022603"/>
    </source>
</evidence>
<evidence type="ECO:0000256" key="2">
    <source>
        <dbReference type="ARBA" id="ARBA00022679"/>
    </source>
</evidence>
<reference evidence="6" key="1">
    <citation type="journal article" date="2016" name="Genome Announc.">
        <title>Genome sequence of Ustilaginoidea virens IPU010, a rice pathogenic fungus causing false smut.</title>
        <authorList>
            <person name="Kumagai T."/>
            <person name="Ishii T."/>
            <person name="Terai G."/>
            <person name="Umemura M."/>
            <person name="Machida M."/>
            <person name="Asai K."/>
        </authorList>
    </citation>
    <scope>NUCLEOTIDE SEQUENCE [LARGE SCALE GENOMIC DNA]</scope>
    <source>
        <strain evidence="6">IPU010</strain>
    </source>
</reference>
<dbReference type="InterPro" id="IPR016461">
    <property type="entry name" value="COMT-like"/>
</dbReference>
<comment type="caution">
    <text evidence="5">The sequence shown here is derived from an EMBL/GenBank/DDBJ whole genome shotgun (WGS) entry which is preliminary data.</text>
</comment>
<gene>
    <name evidence="5" type="ORF">UVI_02048750</name>
</gene>
<accession>A0A1B5KVM4</accession>
<dbReference type="AlphaFoldDB" id="A0A1B5KVM4"/>